<organism evidence="2 3">
    <name type="scientific">Streptomyces noursei</name>
    <name type="common">Streptomyces albulus</name>
    <dbReference type="NCBI Taxonomy" id="1971"/>
    <lineage>
        <taxon>Bacteria</taxon>
        <taxon>Bacillati</taxon>
        <taxon>Actinomycetota</taxon>
        <taxon>Actinomycetes</taxon>
        <taxon>Kitasatosporales</taxon>
        <taxon>Streptomycetaceae</taxon>
        <taxon>Streptomyces</taxon>
    </lineage>
</organism>
<reference evidence="2 3" key="1">
    <citation type="journal article" date="2019" name="Microbiol. Resour. Announc.">
        <title>Draft Genome Sequence of the Most Traditional epsilon-Poly-l-Lysine Producer, Streptomyces albulus NBRC14147.</title>
        <authorList>
            <person name="Yamanaka K."/>
            <person name="Hamano Y."/>
        </authorList>
    </citation>
    <scope>NUCLEOTIDE SEQUENCE [LARGE SCALE GENOMIC DNA]</scope>
    <source>
        <strain evidence="2 3">NBRC 14147</strain>
    </source>
</reference>
<proteinExistence type="predicted"/>
<accession>A0A059WKX2</accession>
<dbReference type="Gene3D" id="3.90.1580.10">
    <property type="entry name" value="paralog of FGE (formylglycine-generating enzyme)"/>
    <property type="match status" value="1"/>
</dbReference>
<dbReference type="InterPro" id="IPR005532">
    <property type="entry name" value="SUMF_dom"/>
</dbReference>
<dbReference type="InterPro" id="IPR051043">
    <property type="entry name" value="Sulfatase_Mod_Factor_Kinase"/>
</dbReference>
<sequence>MTTSTGRPRPTITDPNRLDDRSAMGLPASLVERLPHDLFARHPDLLGRAPAELVDLCGDATADFARRYAAGTVLGLRGDPRIRPDDPETVALPAAQCAVGLPEDQVQQVVDAWADVGVQESWIAKECPRHQVRLDAFRIMRYPVTNLEYRAFLADTGAEALPTSWEFGVYPLYRANHPVWTVRPQDADAYAAWLAARTGRRFRLPTEAEWEYAATGGQSRAYPWGDAFRPDRANTVENGPLTTAPVGIYPAGRTPFGAEDMAGNVEEFVADDYRPYPGGAAVADDLTAADSYRIARGGSFTRFGDLARCSRRHGWFDRKIYAIGFRLVEEVAA</sequence>
<dbReference type="PANTHER" id="PTHR23150">
    <property type="entry name" value="SULFATASE MODIFYING FACTOR 1, 2"/>
    <property type="match status" value="1"/>
</dbReference>
<dbReference type="RefSeq" id="WP_016572586.1">
    <property type="nucleotide sequence ID" value="NZ_BHXC01000001.1"/>
</dbReference>
<dbReference type="GO" id="GO:0120147">
    <property type="term" value="F:formylglycine-generating oxidase activity"/>
    <property type="evidence" value="ECO:0007669"/>
    <property type="project" value="TreeGrafter"/>
</dbReference>
<evidence type="ECO:0000313" key="3">
    <source>
        <dbReference type="Proteomes" id="UP000288351"/>
    </source>
</evidence>
<evidence type="ECO:0000313" key="2">
    <source>
        <dbReference type="EMBL" id="GCB87522.1"/>
    </source>
</evidence>
<feature type="domain" description="Sulfatase-modifying factor enzyme-like" evidence="1">
    <location>
        <begin position="119"/>
        <end position="328"/>
    </location>
</feature>
<dbReference type="STRING" id="68570.DC74_8032"/>
<comment type="caution">
    <text evidence="2">The sequence shown here is derived from an EMBL/GenBank/DDBJ whole genome shotgun (WGS) entry which is preliminary data.</text>
</comment>
<dbReference type="EMBL" id="BHXC01000001">
    <property type="protein sequence ID" value="GCB87522.1"/>
    <property type="molecule type" value="Genomic_DNA"/>
</dbReference>
<gene>
    <name evidence="2" type="ORF">SALB_00173</name>
</gene>
<dbReference type="PANTHER" id="PTHR23150:SF19">
    <property type="entry name" value="FORMYLGLYCINE-GENERATING ENZYME"/>
    <property type="match status" value="1"/>
</dbReference>
<dbReference type="SUPFAM" id="SSF56436">
    <property type="entry name" value="C-type lectin-like"/>
    <property type="match status" value="1"/>
</dbReference>
<dbReference type="eggNOG" id="COG1262">
    <property type="taxonomic scope" value="Bacteria"/>
</dbReference>
<dbReference type="Pfam" id="PF03781">
    <property type="entry name" value="FGE-sulfatase"/>
    <property type="match status" value="1"/>
</dbReference>
<dbReference type="AlphaFoldDB" id="A0A059WKX2"/>
<evidence type="ECO:0000259" key="1">
    <source>
        <dbReference type="Pfam" id="PF03781"/>
    </source>
</evidence>
<name>A0A059WKX2_STRNR</name>
<dbReference type="Proteomes" id="UP000288351">
    <property type="component" value="Unassembled WGS sequence"/>
</dbReference>
<dbReference type="InterPro" id="IPR016187">
    <property type="entry name" value="CTDL_fold"/>
</dbReference>
<dbReference type="InterPro" id="IPR042095">
    <property type="entry name" value="SUMF_sf"/>
</dbReference>
<protein>
    <recommendedName>
        <fullName evidence="1">Sulfatase-modifying factor enzyme-like domain-containing protein</fullName>
    </recommendedName>
</protein>